<feature type="non-terminal residue" evidence="2">
    <location>
        <position position="134"/>
    </location>
</feature>
<sequence length="134" mass="15676">RALSSEEGRRDRVREGSRKHEGRRKRDRMSEGRNDREQSTPGRGMRGWAGGVAACDRCSRKWCNSRMSVCRCYECSRDSETYHNRGLRSTGSTRTTASSRLCPSYLSWLSDRRDRRRWDGRCYWPVSVLPLHDT</sequence>
<dbReference type="Proteomes" id="UP001432027">
    <property type="component" value="Unassembled WGS sequence"/>
</dbReference>
<gene>
    <name evidence="2" type="ORF">PENTCL1PPCAC_26697</name>
</gene>
<feature type="region of interest" description="Disordered" evidence="1">
    <location>
        <begin position="1"/>
        <end position="46"/>
    </location>
</feature>
<evidence type="ECO:0000313" key="3">
    <source>
        <dbReference type="Proteomes" id="UP001432027"/>
    </source>
</evidence>
<evidence type="ECO:0000313" key="2">
    <source>
        <dbReference type="EMBL" id="GMT04523.1"/>
    </source>
</evidence>
<feature type="compositionally biased region" description="Basic and acidic residues" evidence="1">
    <location>
        <begin position="1"/>
        <end position="19"/>
    </location>
</feature>
<dbReference type="AlphaFoldDB" id="A0AAV5UE00"/>
<comment type="caution">
    <text evidence="2">The sequence shown here is derived from an EMBL/GenBank/DDBJ whole genome shotgun (WGS) entry which is preliminary data.</text>
</comment>
<organism evidence="2 3">
    <name type="scientific">Pristionchus entomophagus</name>
    <dbReference type="NCBI Taxonomy" id="358040"/>
    <lineage>
        <taxon>Eukaryota</taxon>
        <taxon>Metazoa</taxon>
        <taxon>Ecdysozoa</taxon>
        <taxon>Nematoda</taxon>
        <taxon>Chromadorea</taxon>
        <taxon>Rhabditida</taxon>
        <taxon>Rhabditina</taxon>
        <taxon>Diplogasteromorpha</taxon>
        <taxon>Diplogasteroidea</taxon>
        <taxon>Neodiplogasteridae</taxon>
        <taxon>Pristionchus</taxon>
    </lineage>
</organism>
<feature type="compositionally biased region" description="Basic and acidic residues" evidence="1">
    <location>
        <begin position="28"/>
        <end position="38"/>
    </location>
</feature>
<keyword evidence="3" id="KW-1185">Reference proteome</keyword>
<reference evidence="2" key="1">
    <citation type="submission" date="2023-10" db="EMBL/GenBank/DDBJ databases">
        <title>Genome assembly of Pristionchus species.</title>
        <authorList>
            <person name="Yoshida K."/>
            <person name="Sommer R.J."/>
        </authorList>
    </citation>
    <scope>NUCLEOTIDE SEQUENCE</scope>
    <source>
        <strain evidence="2">RS0144</strain>
    </source>
</reference>
<name>A0AAV5UE00_9BILA</name>
<protein>
    <submittedName>
        <fullName evidence="2">Uncharacterized protein</fullName>
    </submittedName>
</protein>
<evidence type="ECO:0000256" key="1">
    <source>
        <dbReference type="SAM" id="MobiDB-lite"/>
    </source>
</evidence>
<accession>A0AAV5UE00</accession>
<proteinExistence type="predicted"/>
<feature type="non-terminal residue" evidence="2">
    <location>
        <position position="1"/>
    </location>
</feature>
<dbReference type="EMBL" id="BTSX01000006">
    <property type="protein sequence ID" value="GMT04523.1"/>
    <property type="molecule type" value="Genomic_DNA"/>
</dbReference>